<gene>
    <name evidence="2" type="ORF">NDU88_005007</name>
</gene>
<protein>
    <submittedName>
        <fullName evidence="2">Uncharacterized protein</fullName>
    </submittedName>
</protein>
<keyword evidence="3" id="KW-1185">Reference proteome</keyword>
<evidence type="ECO:0000313" key="2">
    <source>
        <dbReference type="EMBL" id="KAJ1188244.1"/>
    </source>
</evidence>
<evidence type="ECO:0000313" key="3">
    <source>
        <dbReference type="Proteomes" id="UP001066276"/>
    </source>
</evidence>
<feature type="region of interest" description="Disordered" evidence="1">
    <location>
        <begin position="1"/>
        <end position="65"/>
    </location>
</feature>
<sequence length="93" mass="10307">MQGAGPQEPERRREKEKGQLEGNALEEIGGADNVDERNEEGRNNEEDEGGRRKTPMEEETASRVSSMYHDVPFVKLSAPGRVSPMAIEDHGSI</sequence>
<feature type="compositionally biased region" description="Basic and acidic residues" evidence="1">
    <location>
        <begin position="34"/>
        <end position="56"/>
    </location>
</feature>
<evidence type="ECO:0000256" key="1">
    <source>
        <dbReference type="SAM" id="MobiDB-lite"/>
    </source>
</evidence>
<dbReference type="AlphaFoldDB" id="A0AAV7UJP9"/>
<accession>A0AAV7UJP9</accession>
<feature type="compositionally biased region" description="Basic and acidic residues" evidence="1">
    <location>
        <begin position="8"/>
        <end position="19"/>
    </location>
</feature>
<reference evidence="2" key="1">
    <citation type="journal article" date="2022" name="bioRxiv">
        <title>Sequencing and chromosome-scale assembly of the giantPleurodeles waltlgenome.</title>
        <authorList>
            <person name="Brown T."/>
            <person name="Elewa A."/>
            <person name="Iarovenko S."/>
            <person name="Subramanian E."/>
            <person name="Araus A.J."/>
            <person name="Petzold A."/>
            <person name="Susuki M."/>
            <person name="Suzuki K.-i.T."/>
            <person name="Hayashi T."/>
            <person name="Toyoda A."/>
            <person name="Oliveira C."/>
            <person name="Osipova E."/>
            <person name="Leigh N.D."/>
            <person name="Simon A."/>
            <person name="Yun M.H."/>
        </authorList>
    </citation>
    <scope>NUCLEOTIDE SEQUENCE</scope>
    <source>
        <strain evidence="2">20211129_DDA</strain>
        <tissue evidence="2">Liver</tissue>
    </source>
</reference>
<dbReference type="EMBL" id="JANPWB010000005">
    <property type="protein sequence ID" value="KAJ1188244.1"/>
    <property type="molecule type" value="Genomic_DNA"/>
</dbReference>
<name>A0AAV7UJP9_PLEWA</name>
<comment type="caution">
    <text evidence="2">The sequence shown here is derived from an EMBL/GenBank/DDBJ whole genome shotgun (WGS) entry which is preliminary data.</text>
</comment>
<dbReference type="Proteomes" id="UP001066276">
    <property type="component" value="Chromosome 3_1"/>
</dbReference>
<organism evidence="2 3">
    <name type="scientific">Pleurodeles waltl</name>
    <name type="common">Iberian ribbed newt</name>
    <dbReference type="NCBI Taxonomy" id="8319"/>
    <lineage>
        <taxon>Eukaryota</taxon>
        <taxon>Metazoa</taxon>
        <taxon>Chordata</taxon>
        <taxon>Craniata</taxon>
        <taxon>Vertebrata</taxon>
        <taxon>Euteleostomi</taxon>
        <taxon>Amphibia</taxon>
        <taxon>Batrachia</taxon>
        <taxon>Caudata</taxon>
        <taxon>Salamandroidea</taxon>
        <taxon>Salamandridae</taxon>
        <taxon>Pleurodelinae</taxon>
        <taxon>Pleurodeles</taxon>
    </lineage>
</organism>
<proteinExistence type="predicted"/>